<sequence>MDYLIFPAVTAACLGIGGHQQSFFQLRPLPDKAEGVYYLEPPHPTSLDVSQICHRPGDTPHSVPCPAHFPRGVG</sequence>
<reference evidence="1" key="1">
    <citation type="submission" date="2022-04" db="EMBL/GenBank/DDBJ databases">
        <title>Genome of the entomopathogenic fungus Entomophthora muscae.</title>
        <authorList>
            <person name="Elya C."/>
            <person name="Lovett B.R."/>
            <person name="Lee E."/>
            <person name="Macias A.M."/>
            <person name="Hajek A.E."/>
            <person name="De Bivort B.L."/>
            <person name="Kasson M.T."/>
            <person name="De Fine Licht H.H."/>
            <person name="Stajich J.E."/>
        </authorList>
    </citation>
    <scope>NUCLEOTIDE SEQUENCE</scope>
    <source>
        <strain evidence="1">Berkeley</strain>
    </source>
</reference>
<dbReference type="Proteomes" id="UP001165960">
    <property type="component" value="Unassembled WGS sequence"/>
</dbReference>
<evidence type="ECO:0000313" key="1">
    <source>
        <dbReference type="EMBL" id="KAJ9078263.1"/>
    </source>
</evidence>
<name>A0ACC2TU54_9FUNG</name>
<evidence type="ECO:0000313" key="2">
    <source>
        <dbReference type="Proteomes" id="UP001165960"/>
    </source>
</evidence>
<dbReference type="EMBL" id="QTSX02002155">
    <property type="protein sequence ID" value="KAJ9078263.1"/>
    <property type="molecule type" value="Genomic_DNA"/>
</dbReference>
<protein>
    <submittedName>
        <fullName evidence="1">Uncharacterized protein</fullName>
    </submittedName>
</protein>
<accession>A0ACC2TU54</accession>
<organism evidence="1 2">
    <name type="scientific">Entomophthora muscae</name>
    <dbReference type="NCBI Taxonomy" id="34485"/>
    <lineage>
        <taxon>Eukaryota</taxon>
        <taxon>Fungi</taxon>
        <taxon>Fungi incertae sedis</taxon>
        <taxon>Zoopagomycota</taxon>
        <taxon>Entomophthoromycotina</taxon>
        <taxon>Entomophthoromycetes</taxon>
        <taxon>Entomophthorales</taxon>
        <taxon>Entomophthoraceae</taxon>
        <taxon>Entomophthora</taxon>
    </lineage>
</organism>
<proteinExistence type="predicted"/>
<gene>
    <name evidence="1" type="ORF">DSO57_1008392</name>
</gene>
<comment type="caution">
    <text evidence="1">The sequence shown here is derived from an EMBL/GenBank/DDBJ whole genome shotgun (WGS) entry which is preliminary data.</text>
</comment>
<keyword evidence="2" id="KW-1185">Reference proteome</keyword>